<name>A0ABM1M177_NICVS</name>
<dbReference type="SUPFAM" id="SSF48371">
    <property type="entry name" value="ARM repeat"/>
    <property type="match status" value="1"/>
</dbReference>
<dbReference type="Proteomes" id="UP000695000">
    <property type="component" value="Unplaced"/>
</dbReference>
<organism evidence="7 8">
    <name type="scientific">Nicrophorus vespilloides</name>
    <name type="common">Boreal carrion beetle</name>
    <dbReference type="NCBI Taxonomy" id="110193"/>
    <lineage>
        <taxon>Eukaryota</taxon>
        <taxon>Metazoa</taxon>
        <taxon>Ecdysozoa</taxon>
        <taxon>Arthropoda</taxon>
        <taxon>Hexapoda</taxon>
        <taxon>Insecta</taxon>
        <taxon>Pterygota</taxon>
        <taxon>Neoptera</taxon>
        <taxon>Endopterygota</taxon>
        <taxon>Coleoptera</taxon>
        <taxon>Polyphaga</taxon>
        <taxon>Staphyliniformia</taxon>
        <taxon>Silphidae</taxon>
        <taxon>Nicrophorinae</taxon>
        <taxon>Nicrophorus</taxon>
    </lineage>
</organism>
<evidence type="ECO:0000313" key="8">
    <source>
        <dbReference type="RefSeq" id="XP_017768327.1"/>
    </source>
</evidence>
<accession>A0ABM1M177</accession>
<evidence type="ECO:0000313" key="7">
    <source>
        <dbReference type="Proteomes" id="UP000695000"/>
    </source>
</evidence>
<evidence type="ECO:0000256" key="3">
    <source>
        <dbReference type="ARBA" id="ARBA00004514"/>
    </source>
</evidence>
<keyword evidence="7" id="KW-1185">Reference proteome</keyword>
<proteinExistence type="predicted"/>
<gene>
    <name evidence="8" type="primary">LOC108556642</name>
</gene>
<dbReference type="Gene3D" id="1.25.10.10">
    <property type="entry name" value="Leucine-rich Repeat Variant"/>
    <property type="match status" value="2"/>
</dbReference>
<comment type="subcellular location">
    <subcellularLocation>
        <location evidence="3">Cytoplasm</location>
        <location evidence="3">Cytosol</location>
    </subcellularLocation>
    <subcellularLocation>
        <location evidence="2">Endoplasmic reticulum</location>
    </subcellularLocation>
    <subcellularLocation>
        <location evidence="1">Mitochondrion</location>
    </subcellularLocation>
</comment>
<evidence type="ECO:0000256" key="6">
    <source>
        <dbReference type="ARBA" id="ARBA00023128"/>
    </source>
</evidence>
<evidence type="ECO:0000256" key="4">
    <source>
        <dbReference type="ARBA" id="ARBA00022490"/>
    </source>
</evidence>
<evidence type="ECO:0000256" key="1">
    <source>
        <dbReference type="ARBA" id="ARBA00004173"/>
    </source>
</evidence>
<protein>
    <submittedName>
        <fullName evidence="8">Rap1 GTPase-GDP dissociation stimulator 1</fullName>
    </submittedName>
</protein>
<evidence type="ECO:0000256" key="2">
    <source>
        <dbReference type="ARBA" id="ARBA00004240"/>
    </source>
</evidence>
<keyword evidence="5" id="KW-0256">Endoplasmic reticulum</keyword>
<evidence type="ECO:0000256" key="5">
    <source>
        <dbReference type="ARBA" id="ARBA00022824"/>
    </source>
</evidence>
<dbReference type="InterPro" id="IPR011989">
    <property type="entry name" value="ARM-like"/>
</dbReference>
<dbReference type="InterPro" id="IPR016024">
    <property type="entry name" value="ARM-type_fold"/>
</dbReference>
<dbReference type="RefSeq" id="XP_017768327.1">
    <property type="nucleotide sequence ID" value="XM_017912838.1"/>
</dbReference>
<reference evidence="8" key="1">
    <citation type="submission" date="2025-08" db="UniProtKB">
        <authorList>
            <consortium name="RefSeq"/>
        </authorList>
    </citation>
    <scope>IDENTIFICATION</scope>
    <source>
        <tissue evidence="8">Whole Larva</tissue>
    </source>
</reference>
<dbReference type="InterPro" id="IPR000225">
    <property type="entry name" value="Armadillo"/>
</dbReference>
<sequence length="608" mass="68229">MEELLEEVMTCIASEDCESTEKKLMRVVKNSSEFKVKKSGYFDDLLVHRDNRILRVTADAIAELCKVPENRPAFSVPAVTNSMVNLLSNANADVVMHTMRAIGNLCFENSVARKLIGRRGLQALIDILKKQFDPETVDNKTVCICCGAMMNLVMSDDDLLKACIELQVAKLFETVIKHNIAEFDTMENTIGHLIFVLNMMCEHLIDAWLPLSTVEVLVDVLKVSINPEISCMCLEVLRIQSESDEIKLALAHKGTCELVYDLVQRYGSHVDDEGSRSILKMACDLIVVILTGDASMEFLYDNGKGKVYEQMVFWLNSEDVDLLSTGILAIGNFARNDKHCIQLVDDGLAKKLLGILKYYSNDADTKVQHALLSTLRNLSIPSENKSKLLDENLVDILLSMLNINQSPVEFKLLGTLRMVVDGQEKTAAELIERTDFVGKLVDWCYSEHLGVRGEAPRLLAWLIKNCHSPTSYPSVLRIPKSVKCLVEMMCSMHPVMQNEALLALNLLCASCLTGSTSLDVMLLEADICKNISFMLDKYGEKFQEETVSNIMTLLDQMARNKMLLADIRTSTVLNSLSNLVSCNDHIELIAERIIRYIDEYHPITTKRP</sequence>
<dbReference type="InterPro" id="IPR040144">
    <property type="entry name" value="RAP1GDS1"/>
</dbReference>
<dbReference type="GeneID" id="108556642"/>
<keyword evidence="6" id="KW-0496">Mitochondrion</keyword>
<dbReference type="SMART" id="SM00185">
    <property type="entry name" value="ARM"/>
    <property type="match status" value="4"/>
</dbReference>
<keyword evidence="4" id="KW-0963">Cytoplasm</keyword>
<dbReference type="PANTHER" id="PTHR10957">
    <property type="entry name" value="RAP1 GTPASE-GDP DISSOCIATION STIMULATOR 1"/>
    <property type="match status" value="1"/>
</dbReference>